<name>A0ABW8PW28_9GAMM</name>
<reference evidence="3 4" key="1">
    <citation type="submission" date="2024-02" db="EMBL/GenBank/DDBJ databases">
        <title>Marinospirillum sp. MEB 164 isolated from Lonar lake sediment.</title>
        <authorList>
            <person name="Joshi A."/>
            <person name="Thite S."/>
        </authorList>
    </citation>
    <scope>NUCLEOTIDE SEQUENCE [LARGE SCALE GENOMIC DNA]</scope>
    <source>
        <strain evidence="3 4">MEB164</strain>
    </source>
</reference>
<evidence type="ECO:0000256" key="1">
    <source>
        <dbReference type="SAM" id="SignalP"/>
    </source>
</evidence>
<feature type="signal peptide" evidence="1">
    <location>
        <begin position="1"/>
        <end position="25"/>
    </location>
</feature>
<feature type="domain" description="FecR protein" evidence="2">
    <location>
        <begin position="74"/>
        <end position="163"/>
    </location>
</feature>
<keyword evidence="1" id="KW-0732">Signal</keyword>
<keyword evidence="4" id="KW-1185">Reference proteome</keyword>
<protein>
    <submittedName>
        <fullName evidence="3">FecR family protein</fullName>
    </submittedName>
</protein>
<sequence>MKLLSLRVASLSLLLTLCFSLPAFAADSVDALADPACLPLAELVRTEGQVRVTRAPSPFPLRQLELPFALCAEDQVQTVTGAQALIHYAGGELVLAEQSRLQLRGAEQLELEEGVALFEVSRREGGQFVAQTPLVVIGVKGTRFLVSAQAERHDVALFRGAVEVERQDGQEMAYYLARPIEEMTFAEYRAYQRQQFQQFQQDFNQAFQDYREQVRAEFQAFVRGVDLQPGRQLTLSGADDSVDAIDAPVSESTLAVQEALANWLTE</sequence>
<dbReference type="Proteomes" id="UP001621714">
    <property type="component" value="Unassembled WGS sequence"/>
</dbReference>
<dbReference type="EMBL" id="JBANFI010000001">
    <property type="protein sequence ID" value="MFK7160001.1"/>
    <property type="molecule type" value="Genomic_DNA"/>
</dbReference>
<feature type="chain" id="PRO_5047424761" evidence="1">
    <location>
        <begin position="26"/>
        <end position="266"/>
    </location>
</feature>
<dbReference type="InterPro" id="IPR006860">
    <property type="entry name" value="FecR"/>
</dbReference>
<dbReference type="Pfam" id="PF04773">
    <property type="entry name" value="FecR"/>
    <property type="match status" value="1"/>
</dbReference>
<proteinExistence type="predicted"/>
<organism evidence="3 4">
    <name type="scientific">Marinospirillum alkalitolerans</name>
    <dbReference type="NCBI Taxonomy" id="3123374"/>
    <lineage>
        <taxon>Bacteria</taxon>
        <taxon>Pseudomonadati</taxon>
        <taxon>Pseudomonadota</taxon>
        <taxon>Gammaproteobacteria</taxon>
        <taxon>Oceanospirillales</taxon>
        <taxon>Oceanospirillaceae</taxon>
        <taxon>Marinospirillum</taxon>
    </lineage>
</organism>
<dbReference type="PANTHER" id="PTHR38731">
    <property type="entry name" value="LIPL45-RELATED LIPOPROTEIN-RELATED"/>
    <property type="match status" value="1"/>
</dbReference>
<comment type="caution">
    <text evidence="3">The sequence shown here is derived from an EMBL/GenBank/DDBJ whole genome shotgun (WGS) entry which is preliminary data.</text>
</comment>
<accession>A0ABW8PW28</accession>
<dbReference type="RefSeq" id="WP_405337034.1">
    <property type="nucleotide sequence ID" value="NZ_JBANFI010000001.1"/>
</dbReference>
<evidence type="ECO:0000313" key="3">
    <source>
        <dbReference type="EMBL" id="MFK7160001.1"/>
    </source>
</evidence>
<gene>
    <name evidence="3" type="ORF">V6U78_03000</name>
</gene>
<evidence type="ECO:0000313" key="4">
    <source>
        <dbReference type="Proteomes" id="UP001621714"/>
    </source>
</evidence>
<evidence type="ECO:0000259" key="2">
    <source>
        <dbReference type="Pfam" id="PF04773"/>
    </source>
</evidence>
<dbReference type="Gene3D" id="2.60.120.1440">
    <property type="match status" value="1"/>
</dbReference>